<organism evidence="2">
    <name type="scientific">marine sediment metagenome</name>
    <dbReference type="NCBI Taxonomy" id="412755"/>
    <lineage>
        <taxon>unclassified sequences</taxon>
        <taxon>metagenomes</taxon>
        <taxon>ecological metagenomes</taxon>
    </lineage>
</organism>
<protein>
    <submittedName>
        <fullName evidence="2">Uncharacterized protein</fullName>
    </submittedName>
</protein>
<feature type="region of interest" description="Disordered" evidence="1">
    <location>
        <begin position="114"/>
        <end position="133"/>
    </location>
</feature>
<dbReference type="EMBL" id="LAZR01067571">
    <property type="protein sequence ID" value="KKK51311.1"/>
    <property type="molecule type" value="Genomic_DNA"/>
</dbReference>
<gene>
    <name evidence="2" type="ORF">LCGC14_3116230</name>
</gene>
<dbReference type="AlphaFoldDB" id="A0A0F8YTI6"/>
<feature type="compositionally biased region" description="Polar residues" evidence="1">
    <location>
        <begin position="117"/>
        <end position="126"/>
    </location>
</feature>
<reference evidence="2" key="1">
    <citation type="journal article" date="2015" name="Nature">
        <title>Complex archaea that bridge the gap between prokaryotes and eukaryotes.</title>
        <authorList>
            <person name="Spang A."/>
            <person name="Saw J.H."/>
            <person name="Jorgensen S.L."/>
            <person name="Zaremba-Niedzwiedzka K."/>
            <person name="Martijn J."/>
            <person name="Lind A.E."/>
            <person name="van Eijk R."/>
            <person name="Schleper C."/>
            <person name="Guy L."/>
            <person name="Ettema T.J."/>
        </authorList>
    </citation>
    <scope>NUCLEOTIDE SEQUENCE</scope>
</reference>
<proteinExistence type="predicted"/>
<feature type="non-terminal residue" evidence="2">
    <location>
        <position position="253"/>
    </location>
</feature>
<accession>A0A0F8YTI6</accession>
<evidence type="ECO:0000313" key="2">
    <source>
        <dbReference type="EMBL" id="KKK51311.1"/>
    </source>
</evidence>
<evidence type="ECO:0000256" key="1">
    <source>
        <dbReference type="SAM" id="MobiDB-lite"/>
    </source>
</evidence>
<sequence length="253" mass="27906">MTRDIKIAAHYNVDSNVVKVQLYVTDDCDNLYHPQDVLSGTIQLFNVFTRPETGLQEIALESVDFDKTYANADGFFAIFFINPAVTVNLEARATVEISGQSPDLEVTTTVLPEEGTFSDQPSTSVIGDTENRSWHTDKEAQRDGQGINQFPHHIPELGDDNTVIPDQTIVNTVYADLQFEQLAEVQSDERLPGSLTYLGGGDRLMPKTGVLVLQPIDTPPWELGTSTFVEQAATELLPNNQYLQQAVNGYPSG</sequence>
<comment type="caution">
    <text evidence="2">The sequence shown here is derived from an EMBL/GenBank/DDBJ whole genome shotgun (WGS) entry which is preliminary data.</text>
</comment>
<name>A0A0F8YTI6_9ZZZZ</name>